<dbReference type="InterPro" id="IPR036051">
    <property type="entry name" value="KRAB_dom_sf"/>
</dbReference>
<evidence type="ECO:0000256" key="7">
    <source>
        <dbReference type="PROSITE-ProRule" id="PRU00042"/>
    </source>
</evidence>
<dbReference type="SUPFAM" id="SSF57667">
    <property type="entry name" value="beta-beta-alpha zinc fingers"/>
    <property type="match status" value="2"/>
</dbReference>
<evidence type="ECO:0000256" key="3">
    <source>
        <dbReference type="ARBA" id="ARBA00022737"/>
    </source>
</evidence>
<dbReference type="InterPro" id="IPR050758">
    <property type="entry name" value="Znf_C2H2-type"/>
</dbReference>
<evidence type="ECO:0000256" key="8">
    <source>
        <dbReference type="SAM" id="MobiDB-lite"/>
    </source>
</evidence>
<dbReference type="PANTHER" id="PTHR23234:SF8">
    <property type="entry name" value="C2H2-TYPE DOMAIN-CONTAINING PROTEIN"/>
    <property type="match status" value="1"/>
</dbReference>
<evidence type="ECO:0000256" key="5">
    <source>
        <dbReference type="ARBA" id="ARBA00022833"/>
    </source>
</evidence>
<evidence type="ECO:0000259" key="10">
    <source>
        <dbReference type="PROSITE" id="PS50805"/>
    </source>
</evidence>
<dbReference type="GO" id="GO:0008270">
    <property type="term" value="F:zinc ion binding"/>
    <property type="evidence" value="ECO:0007669"/>
    <property type="project" value="UniProtKB-KW"/>
</dbReference>
<gene>
    <name evidence="11" type="primary">ZKSCAN7</name>
</gene>
<dbReference type="InterPro" id="IPR036236">
    <property type="entry name" value="Znf_C2H2_sf"/>
</dbReference>
<keyword evidence="3" id="KW-0677">Repeat</keyword>
<dbReference type="PROSITE" id="PS00028">
    <property type="entry name" value="ZINC_FINGER_C2H2_1"/>
    <property type="match status" value="3"/>
</dbReference>
<dbReference type="FunFam" id="3.30.160.60:FF:000512">
    <property type="entry name" value="zinc finger protein 197 isoform X1"/>
    <property type="match status" value="1"/>
</dbReference>
<keyword evidence="4 7" id="KW-0863">Zinc-finger</keyword>
<proteinExistence type="predicted"/>
<keyword evidence="2" id="KW-0479">Metal-binding</keyword>
<dbReference type="GeneTree" id="ENSGT00940000164428"/>
<dbReference type="PANTHER" id="PTHR23234">
    <property type="entry name" value="ZNF44 PROTEIN"/>
    <property type="match status" value="1"/>
</dbReference>
<evidence type="ECO:0000313" key="12">
    <source>
        <dbReference type="Proteomes" id="UP000694391"/>
    </source>
</evidence>
<keyword evidence="12" id="KW-1185">Reference proteome</keyword>
<comment type="subcellular location">
    <subcellularLocation>
        <location evidence="1">Nucleus</location>
    </subcellularLocation>
</comment>
<dbReference type="Gene3D" id="3.30.160.60">
    <property type="entry name" value="Classic Zinc Finger"/>
    <property type="match status" value="4"/>
</dbReference>
<evidence type="ECO:0000313" key="11">
    <source>
        <dbReference type="Ensembl" id="ENSCAFP00020007018.1"/>
    </source>
</evidence>
<reference evidence="11" key="2">
    <citation type="submission" date="2025-09" db="UniProtKB">
        <authorList>
            <consortium name="Ensembl"/>
        </authorList>
    </citation>
    <scope>IDENTIFICATION</scope>
</reference>
<dbReference type="InterPro" id="IPR013087">
    <property type="entry name" value="Znf_C2H2_type"/>
</dbReference>
<dbReference type="Ensembl" id="ENSCAFT00020008127.1">
    <property type="protein sequence ID" value="ENSCAFP00020007018.1"/>
    <property type="gene ID" value="ENSCAFG00020005712.1"/>
</dbReference>
<evidence type="ECO:0000256" key="6">
    <source>
        <dbReference type="ARBA" id="ARBA00023242"/>
    </source>
</evidence>
<dbReference type="SMART" id="SM00355">
    <property type="entry name" value="ZnF_C2H2"/>
    <property type="match status" value="3"/>
</dbReference>
<evidence type="ECO:0000256" key="2">
    <source>
        <dbReference type="ARBA" id="ARBA00022723"/>
    </source>
</evidence>
<dbReference type="GO" id="GO:0005634">
    <property type="term" value="C:nucleus"/>
    <property type="evidence" value="ECO:0007669"/>
    <property type="project" value="UniProtKB-SubCell"/>
</dbReference>
<feature type="domain" description="C2H2-type" evidence="9">
    <location>
        <begin position="232"/>
        <end position="259"/>
    </location>
</feature>
<feature type="domain" description="C2H2-type" evidence="9">
    <location>
        <begin position="288"/>
        <end position="315"/>
    </location>
</feature>
<evidence type="ECO:0000256" key="4">
    <source>
        <dbReference type="ARBA" id="ARBA00022771"/>
    </source>
</evidence>
<dbReference type="PROSITE" id="PS50805">
    <property type="entry name" value="KRAB"/>
    <property type="match status" value="1"/>
</dbReference>
<dbReference type="FunFam" id="3.30.160.60:FF:000478">
    <property type="entry name" value="Zinc finger protein 133"/>
    <property type="match status" value="1"/>
</dbReference>
<dbReference type="Pfam" id="PF00096">
    <property type="entry name" value="zf-C2H2"/>
    <property type="match status" value="3"/>
</dbReference>
<organism evidence="11 12">
    <name type="scientific">Canis lupus dingo</name>
    <name type="common">dingo</name>
    <dbReference type="NCBI Taxonomy" id="286419"/>
    <lineage>
        <taxon>Eukaryota</taxon>
        <taxon>Metazoa</taxon>
        <taxon>Chordata</taxon>
        <taxon>Craniata</taxon>
        <taxon>Vertebrata</taxon>
        <taxon>Euteleostomi</taxon>
        <taxon>Mammalia</taxon>
        <taxon>Eutheria</taxon>
        <taxon>Laurasiatheria</taxon>
        <taxon>Carnivora</taxon>
        <taxon>Caniformia</taxon>
        <taxon>Canidae</taxon>
        <taxon>Canis</taxon>
    </lineage>
</organism>
<dbReference type="PROSITE" id="PS50157">
    <property type="entry name" value="ZINC_FINGER_C2H2_2"/>
    <property type="match status" value="3"/>
</dbReference>
<keyword evidence="5" id="KW-0862">Zinc</keyword>
<sequence length="466" mass="50804">MHLEETTALGTTEESLPTSPFSEGSASRARLEPPHDPGSHLFPSGHSGPCASQVPALSQAGKSGDQAAAAVLQMVRPQVSAAYEFLSVDYTERKWKGPAVGQRAVYRSIMPGNYCSVASLGDTRMRCSELPVKLAVSKGPESSDGTSRGLCAVVSGEPEAGAACEGTSEKLEGQPSDEEGSRLENAFFKITHEDKDKSTKGGCDEYKELGKHPHLSPSAAAHQRVLKGQKLYQCDECGKAFNRSSHLIGHQRIHTGEKPYACSECGKTFRQTSQLIVHLRTHTGEKPYECRECGNTYRHSSHLIQHQRLHNGEKPYKCNECAKAFNESSKLLTIREPILGRNLMNAVSVVRPSFGVKILSVIRYFTLVKNLTGVVSVGKLSVLTEILLTIRGSTLGRNLMSVMNVARPSVGVNVLFDIRASTLEKNHTNVVSVGKLLIRILNLLTMSEFILEKNLLNVMSVVRHSV</sequence>
<reference evidence="11" key="1">
    <citation type="submission" date="2025-08" db="UniProtKB">
        <authorList>
            <consortium name="Ensembl"/>
        </authorList>
    </citation>
    <scope>IDENTIFICATION</scope>
</reference>
<dbReference type="FunFam" id="3.30.160.60:FF:000176">
    <property type="entry name" value="zinc finger protein 70"/>
    <property type="match status" value="1"/>
</dbReference>
<evidence type="ECO:0000259" key="9">
    <source>
        <dbReference type="PROSITE" id="PS50157"/>
    </source>
</evidence>
<dbReference type="InterPro" id="IPR001909">
    <property type="entry name" value="KRAB"/>
</dbReference>
<keyword evidence="6" id="KW-0539">Nucleus</keyword>
<dbReference type="AlphaFoldDB" id="A0A8C0QVU5"/>
<feature type="compositionally biased region" description="Low complexity" evidence="8">
    <location>
        <begin position="1"/>
        <end position="16"/>
    </location>
</feature>
<protein>
    <submittedName>
        <fullName evidence="11">Zinc finger with KRAB and SCAN domains 7</fullName>
    </submittedName>
</protein>
<dbReference type="GO" id="GO:0006355">
    <property type="term" value="P:regulation of DNA-templated transcription"/>
    <property type="evidence" value="ECO:0007669"/>
    <property type="project" value="InterPro"/>
</dbReference>
<feature type="domain" description="KRAB" evidence="10">
    <location>
        <begin position="81"/>
        <end position="155"/>
    </location>
</feature>
<feature type="domain" description="C2H2-type" evidence="9">
    <location>
        <begin position="260"/>
        <end position="287"/>
    </location>
</feature>
<accession>A0A8C0QVU5</accession>
<name>A0A8C0QVU5_CANLU</name>
<dbReference type="SUPFAM" id="SSF109640">
    <property type="entry name" value="KRAB domain (Kruppel-associated box)"/>
    <property type="match status" value="1"/>
</dbReference>
<dbReference type="Proteomes" id="UP000694391">
    <property type="component" value="Unplaced"/>
</dbReference>
<evidence type="ECO:0000256" key="1">
    <source>
        <dbReference type="ARBA" id="ARBA00004123"/>
    </source>
</evidence>
<feature type="compositionally biased region" description="Basic and acidic residues" evidence="8">
    <location>
        <begin position="29"/>
        <end position="38"/>
    </location>
</feature>
<feature type="region of interest" description="Disordered" evidence="8">
    <location>
        <begin position="1"/>
        <end position="61"/>
    </location>
</feature>
<dbReference type="FunFam" id="3.30.160.60:FF:000352">
    <property type="entry name" value="zinc finger protein 3 homolog"/>
    <property type="match status" value="1"/>
</dbReference>